<accession>A0ABT8T311</accession>
<protein>
    <recommendedName>
        <fullName evidence="3">CdiI immunity protein domain-containing protein</fullName>
    </recommendedName>
</protein>
<keyword evidence="2" id="KW-1185">Reference proteome</keyword>
<name>A0ABT8T311_9HYPH</name>
<gene>
    <name evidence="1" type="ORF">Q2T52_23240</name>
</gene>
<reference evidence="1" key="1">
    <citation type="journal article" date="2015" name="Int. J. Syst. Evol. Microbiol.">
        <title>Rhizobium oryzicola sp. nov., potential plant-growth-promoting endophytic bacteria isolated from rice roots.</title>
        <authorList>
            <person name="Zhang X.X."/>
            <person name="Gao J.S."/>
            <person name="Cao Y.H."/>
            <person name="Sheirdil R.A."/>
            <person name="Wang X.C."/>
            <person name="Zhang L."/>
        </authorList>
    </citation>
    <scope>NUCLEOTIDE SEQUENCE</scope>
    <source>
        <strain evidence="1">05753</strain>
    </source>
</reference>
<proteinExistence type="predicted"/>
<dbReference type="Proteomes" id="UP001169006">
    <property type="component" value="Unassembled WGS sequence"/>
</dbReference>
<dbReference type="RefSeq" id="WP_302079305.1">
    <property type="nucleotide sequence ID" value="NZ_JAUKWQ010000012.1"/>
</dbReference>
<organism evidence="1 2">
    <name type="scientific">Rhizobium oryzicola</name>
    <dbReference type="NCBI Taxonomy" id="1232668"/>
    <lineage>
        <taxon>Bacteria</taxon>
        <taxon>Pseudomonadati</taxon>
        <taxon>Pseudomonadota</taxon>
        <taxon>Alphaproteobacteria</taxon>
        <taxon>Hyphomicrobiales</taxon>
        <taxon>Rhizobiaceae</taxon>
        <taxon>Rhizobium/Agrobacterium group</taxon>
        <taxon>Rhizobium</taxon>
    </lineage>
</organism>
<sequence>MTQDFELFDAADDLIRFGLSTIPNAEIPDFTHYLHTVLSDGTSDRELQEIWRNTQAEFFITGSGLRAFLARALEIAEMPRSSKPIA</sequence>
<evidence type="ECO:0008006" key="3">
    <source>
        <dbReference type="Google" id="ProtNLM"/>
    </source>
</evidence>
<comment type="caution">
    <text evidence="1">The sequence shown here is derived from an EMBL/GenBank/DDBJ whole genome shotgun (WGS) entry which is preliminary data.</text>
</comment>
<dbReference type="EMBL" id="JAUKWQ010000012">
    <property type="protein sequence ID" value="MDO1585016.1"/>
    <property type="molecule type" value="Genomic_DNA"/>
</dbReference>
<reference evidence="1" key="2">
    <citation type="submission" date="2023-07" db="EMBL/GenBank/DDBJ databases">
        <authorList>
            <person name="Sun H."/>
        </authorList>
    </citation>
    <scope>NUCLEOTIDE SEQUENCE</scope>
    <source>
        <strain evidence="1">05753</strain>
    </source>
</reference>
<evidence type="ECO:0000313" key="1">
    <source>
        <dbReference type="EMBL" id="MDO1585016.1"/>
    </source>
</evidence>
<evidence type="ECO:0000313" key="2">
    <source>
        <dbReference type="Proteomes" id="UP001169006"/>
    </source>
</evidence>